<sequence>MERFAHVFEAHDRQVLVRRGVDSDEHPAINLITEIDGAELSFNLVFHPDDQEEDREFSYEKAEAARDRAFLDVDTLRKAAEGFAKQLEGAESPMDALRLLSGK</sequence>
<gene>
    <name evidence="1" type="ORF">IME_EC2_4</name>
</gene>
<dbReference type="EMBL" id="KF591601">
    <property type="protein sequence ID" value="AGZ17795.1"/>
    <property type="molecule type" value="Genomic_DNA"/>
</dbReference>
<evidence type="ECO:0000313" key="1">
    <source>
        <dbReference type="EMBL" id="AGZ17795.1"/>
    </source>
</evidence>
<reference evidence="1 2" key="1">
    <citation type="submission" date="2013-08" db="EMBL/GenBank/DDBJ databases">
        <authorList>
            <person name="Tong Y."/>
            <person name="Hua Y."/>
            <person name="Mi Z."/>
            <person name="An X."/>
            <person name="Pei G."/>
            <person name="Wang W."/>
            <person name="Xu X."/>
            <person name="Li S."/>
        </authorList>
    </citation>
    <scope>NUCLEOTIDE SEQUENCE [LARGE SCALE GENOMIC DNA]</scope>
    <source>
        <strain evidence="1">Sewage</strain>
    </source>
</reference>
<evidence type="ECO:0000313" key="2">
    <source>
        <dbReference type="Proteomes" id="UP000030156"/>
    </source>
</evidence>
<dbReference type="Proteomes" id="UP000030156">
    <property type="component" value="Segment"/>
</dbReference>
<accession>A0A0A0P241</accession>
<protein>
    <submittedName>
        <fullName evidence="1">Uncharacterized protein</fullName>
    </submittedName>
</protein>
<name>A0A0A0P241_9CAUD</name>
<proteinExistence type="predicted"/>
<keyword evidence="2" id="KW-1185">Reference proteome</keyword>
<organism evidence="1 2">
    <name type="scientific">Enterobacteria phage IME_EC2</name>
    <dbReference type="NCBI Taxonomy" id="1414766"/>
    <lineage>
        <taxon>Viruses</taxon>
        <taxon>Duplodnaviria</taxon>
        <taxon>Heunggongvirae</taxon>
        <taxon>Uroviricota</taxon>
        <taxon>Caudoviricetes</taxon>
        <taxon>Murrayvirus</taxon>
        <taxon>Murrayvirus EC2</taxon>
    </lineage>
</organism>